<feature type="chain" id="PRO_5013552601" evidence="1">
    <location>
        <begin position="34"/>
        <end position="154"/>
    </location>
</feature>
<name>A0A2G5UUQ8_9PELO</name>
<gene>
    <name evidence="2" type="primary">Cnig_chr_II.g4055</name>
    <name evidence="2" type="ORF">B9Z55_004055</name>
</gene>
<dbReference type="OrthoDB" id="10284982at2759"/>
<proteinExistence type="predicted"/>
<dbReference type="Proteomes" id="UP000230233">
    <property type="component" value="Chromosome II"/>
</dbReference>
<feature type="signal peptide" evidence="1">
    <location>
        <begin position="1"/>
        <end position="33"/>
    </location>
</feature>
<organism evidence="2 3">
    <name type="scientific">Caenorhabditis nigoni</name>
    <dbReference type="NCBI Taxonomy" id="1611254"/>
    <lineage>
        <taxon>Eukaryota</taxon>
        <taxon>Metazoa</taxon>
        <taxon>Ecdysozoa</taxon>
        <taxon>Nematoda</taxon>
        <taxon>Chromadorea</taxon>
        <taxon>Rhabditida</taxon>
        <taxon>Rhabditina</taxon>
        <taxon>Rhabditomorpha</taxon>
        <taxon>Rhabditoidea</taxon>
        <taxon>Rhabditidae</taxon>
        <taxon>Peloderinae</taxon>
        <taxon>Caenorhabditis</taxon>
    </lineage>
</organism>
<protein>
    <submittedName>
        <fullName evidence="2">Uncharacterized protein</fullName>
    </submittedName>
</protein>
<dbReference type="EMBL" id="PDUG01000002">
    <property type="protein sequence ID" value="PIC43258.1"/>
    <property type="molecule type" value="Genomic_DNA"/>
</dbReference>
<keyword evidence="1" id="KW-0732">Signal</keyword>
<reference evidence="3" key="1">
    <citation type="submission" date="2017-10" db="EMBL/GenBank/DDBJ databases">
        <title>Rapid genome shrinkage in a self-fertile nematode reveals novel sperm competition proteins.</title>
        <authorList>
            <person name="Yin D."/>
            <person name="Schwarz E.M."/>
            <person name="Thomas C.G."/>
            <person name="Felde R.L."/>
            <person name="Korf I.F."/>
            <person name="Cutter A.D."/>
            <person name="Schartner C.M."/>
            <person name="Ralston E.J."/>
            <person name="Meyer B.J."/>
            <person name="Haag E.S."/>
        </authorList>
    </citation>
    <scope>NUCLEOTIDE SEQUENCE [LARGE SCALE GENOMIC DNA]</scope>
    <source>
        <strain evidence="3">JU1422</strain>
    </source>
</reference>
<accession>A0A2G5UUQ8</accession>
<comment type="caution">
    <text evidence="2">The sequence shown here is derived from an EMBL/GenBank/DDBJ whole genome shotgun (WGS) entry which is preliminary data.</text>
</comment>
<evidence type="ECO:0000256" key="1">
    <source>
        <dbReference type="SAM" id="SignalP"/>
    </source>
</evidence>
<dbReference type="AlphaFoldDB" id="A0A2G5UUQ8"/>
<evidence type="ECO:0000313" key="2">
    <source>
        <dbReference type="EMBL" id="PIC43258.1"/>
    </source>
</evidence>
<sequence length="154" mass="17928">MASSIRPIMSITTKHFLIILLCHVALSITGIQAKAIRRHPIIMVKCGERPVSGANVQFIEYENLHYKDEHQDFRDVTDKHGHYHFKEVDALDSLRSSENEIRISIKDICKLDTVKHDCNLPYNHFEVPIKMIPFVENQQLLLDLTDWKFDTKCI</sequence>
<evidence type="ECO:0000313" key="3">
    <source>
        <dbReference type="Proteomes" id="UP000230233"/>
    </source>
</evidence>
<keyword evidence="3" id="KW-1185">Reference proteome</keyword>